<evidence type="ECO:0000256" key="1">
    <source>
        <dbReference type="SAM" id="MobiDB-lite"/>
    </source>
</evidence>
<feature type="region of interest" description="Disordered" evidence="1">
    <location>
        <begin position="140"/>
        <end position="159"/>
    </location>
</feature>
<keyword evidence="2" id="KW-0812">Transmembrane</keyword>
<evidence type="ECO:0000256" key="2">
    <source>
        <dbReference type="SAM" id="Phobius"/>
    </source>
</evidence>
<feature type="transmembrane region" description="Helical" evidence="2">
    <location>
        <begin position="15"/>
        <end position="33"/>
    </location>
</feature>
<sequence length="159" mass="16690">MANGGRRKGNSKRNWGISFIVVAALVIGGGFWYDSTRVDDSTVTAQPQGSPGELESDTLDVPRTPKSGPTFVTFLGDSITDGWGASVYEKSYRALLVDEWRTSGRVDPVVTAIAGATLSEVAAKANIPDKSSLVIIELGTNAAARPRPPPASSARTTAP</sequence>
<dbReference type="RefSeq" id="WP_301572697.1">
    <property type="nucleotide sequence ID" value="NZ_JAPWIE010000005.1"/>
</dbReference>
<dbReference type="InterPro" id="IPR036514">
    <property type="entry name" value="SGNH_hydro_sf"/>
</dbReference>
<dbReference type="EMBL" id="JAPWIE010000005">
    <property type="protein sequence ID" value="MCZ4551798.1"/>
    <property type="molecule type" value="Genomic_DNA"/>
</dbReference>
<evidence type="ECO:0000259" key="3">
    <source>
        <dbReference type="Pfam" id="PF13472"/>
    </source>
</evidence>
<reference evidence="4" key="1">
    <citation type="submission" date="2022-12" db="EMBL/GenBank/DDBJ databases">
        <authorList>
            <person name="Krivoruchko A.V."/>
            <person name="Elkin A."/>
        </authorList>
    </citation>
    <scope>NUCLEOTIDE SEQUENCE</scope>
    <source>
        <strain evidence="4">IEGM 1388</strain>
    </source>
</reference>
<feature type="domain" description="SGNH hydrolase-type esterase" evidence="3">
    <location>
        <begin position="74"/>
        <end position="154"/>
    </location>
</feature>
<dbReference type="Gene3D" id="3.40.50.1110">
    <property type="entry name" value="SGNH hydrolase"/>
    <property type="match status" value="1"/>
</dbReference>
<keyword evidence="2" id="KW-1133">Transmembrane helix</keyword>
<keyword evidence="5" id="KW-1185">Reference proteome</keyword>
<accession>A0ABT4MXQ3</accession>
<dbReference type="GO" id="GO:0016787">
    <property type="term" value="F:hydrolase activity"/>
    <property type="evidence" value="ECO:0007669"/>
    <property type="project" value="UniProtKB-KW"/>
</dbReference>
<protein>
    <submittedName>
        <fullName evidence="4">SGNH/GDSL hydrolase family protein</fullName>
    </submittedName>
</protein>
<evidence type="ECO:0000313" key="4">
    <source>
        <dbReference type="EMBL" id="MCZ4551798.1"/>
    </source>
</evidence>
<name>A0ABT4MXQ3_GORRU</name>
<dbReference type="SUPFAM" id="SSF52266">
    <property type="entry name" value="SGNH hydrolase"/>
    <property type="match status" value="1"/>
</dbReference>
<dbReference type="Proteomes" id="UP001067235">
    <property type="component" value="Unassembled WGS sequence"/>
</dbReference>
<proteinExistence type="predicted"/>
<dbReference type="Pfam" id="PF13472">
    <property type="entry name" value="Lipase_GDSL_2"/>
    <property type="match status" value="1"/>
</dbReference>
<feature type="region of interest" description="Disordered" evidence="1">
    <location>
        <begin position="41"/>
        <end position="65"/>
    </location>
</feature>
<organism evidence="4 5">
    <name type="scientific">Gordonia rubripertincta</name>
    <name type="common">Rhodococcus corallinus</name>
    <dbReference type="NCBI Taxonomy" id="36822"/>
    <lineage>
        <taxon>Bacteria</taxon>
        <taxon>Bacillati</taxon>
        <taxon>Actinomycetota</taxon>
        <taxon>Actinomycetes</taxon>
        <taxon>Mycobacteriales</taxon>
        <taxon>Gordoniaceae</taxon>
        <taxon>Gordonia</taxon>
    </lineage>
</organism>
<evidence type="ECO:0000313" key="5">
    <source>
        <dbReference type="Proteomes" id="UP001067235"/>
    </source>
</evidence>
<dbReference type="InterPro" id="IPR013830">
    <property type="entry name" value="SGNH_hydro"/>
</dbReference>
<gene>
    <name evidence="4" type="ORF">O4213_17545</name>
</gene>
<keyword evidence="2" id="KW-0472">Membrane</keyword>
<keyword evidence="4" id="KW-0378">Hydrolase</keyword>
<comment type="caution">
    <text evidence="4">The sequence shown here is derived from an EMBL/GenBank/DDBJ whole genome shotgun (WGS) entry which is preliminary data.</text>
</comment>